<organism evidence="2 3">
    <name type="scientific">Methylobacterium komagatae</name>
    <dbReference type="NCBI Taxonomy" id="374425"/>
    <lineage>
        <taxon>Bacteria</taxon>
        <taxon>Pseudomonadati</taxon>
        <taxon>Pseudomonadota</taxon>
        <taxon>Alphaproteobacteria</taxon>
        <taxon>Hyphomicrobiales</taxon>
        <taxon>Methylobacteriaceae</taxon>
        <taxon>Methylobacterium</taxon>
    </lineage>
</organism>
<comment type="caution">
    <text evidence="2">The sequence shown here is derived from an EMBL/GenBank/DDBJ whole genome shotgun (WGS) entry which is preliminary data.</text>
</comment>
<protein>
    <recommendedName>
        <fullName evidence="4">Right-handed parallel beta-helix repeat-containing protein</fullName>
    </recommendedName>
</protein>
<reference evidence="3" key="1">
    <citation type="journal article" date="2019" name="Int. J. Syst. Evol. Microbiol.">
        <title>The Global Catalogue of Microorganisms (GCM) 10K type strain sequencing project: providing services to taxonomists for standard genome sequencing and annotation.</title>
        <authorList>
            <consortium name="The Broad Institute Genomics Platform"/>
            <consortium name="The Broad Institute Genome Sequencing Center for Infectious Disease"/>
            <person name="Wu L."/>
            <person name="Ma J."/>
        </authorList>
    </citation>
    <scope>NUCLEOTIDE SEQUENCE [LARGE SCALE GENOMIC DNA]</scope>
    <source>
        <strain evidence="3">CCUG 48316</strain>
    </source>
</reference>
<gene>
    <name evidence="2" type="ORF">ACFQE0_13685</name>
</gene>
<name>A0ABW2BLR1_9HYPH</name>
<dbReference type="EMBL" id="JBHSWN010000001">
    <property type="protein sequence ID" value="MFC6790560.1"/>
    <property type="molecule type" value="Genomic_DNA"/>
</dbReference>
<sequence>MLRLISRALVALALLTGPVAAQSFTLPELGLQNSGACRQLAARDRTSNAMISLGCLDTVGKGWKLTPNVIQLQGPGSTGDASAFTALPTGGTDMRSLADLAASGLYDAVPDILKARAAPGYNGDDAPALNAALLKETGVALHPPRGQQLLILNLKSTVRMPKLNQRLIGFGGLQAVQFNHDLSNTGDTLQIGDPTDITKGAGAAHVEGIWFTHAGRLGYTSGPLTNKLTGGQAHISAVGGQHMVFRDLGGYGMPYFFNISGSASTVIDSIFLYGGVWNINDPTAQEGIAHIRFASSPIFGHNTSGYISNFTMYGGNVLPSQTYTVGGKQYTSTRRIGPQYGILLESLEDGAINKGILAGYADSAIAMISRKPATGALNYITNIAISNSNIDESNNNGIYMTRTSADAGIISGITIHDNTFNGQTIGLTGINVDGTLGFPVVTKYKEHHNTYRSFISAPVKLSGVDGGQADHNRIAGYNLAANDTGQGGSLADTAGRIIYGNTRNFSTTSEVYGGGQNDDVEGNTNQWGYADLTTGQNNTYSNVSLIWPGTIGGLSALNLTGGSLTYQGTLAPQPRAASTNYTPTIGSLSGTITTSTVQGAAYTIDPGTRWVTAKVQVQIANNGTGAGYLSFTLPFPAVAGASNVGTGIVIGGKQLTVLLPGNTSTAQVFDYAGAYPAANGNSLALQIRYEAAL</sequence>
<keyword evidence="3" id="KW-1185">Reference proteome</keyword>
<proteinExistence type="predicted"/>
<evidence type="ECO:0008006" key="4">
    <source>
        <dbReference type="Google" id="ProtNLM"/>
    </source>
</evidence>
<evidence type="ECO:0000313" key="2">
    <source>
        <dbReference type="EMBL" id="MFC6790560.1"/>
    </source>
</evidence>
<evidence type="ECO:0000256" key="1">
    <source>
        <dbReference type="SAM" id="SignalP"/>
    </source>
</evidence>
<accession>A0ABW2BLR1</accession>
<dbReference type="Proteomes" id="UP001596292">
    <property type="component" value="Unassembled WGS sequence"/>
</dbReference>
<feature type="signal peptide" evidence="1">
    <location>
        <begin position="1"/>
        <end position="21"/>
    </location>
</feature>
<dbReference type="RefSeq" id="WP_378970474.1">
    <property type="nucleotide sequence ID" value="NZ_JBHSWN010000001.1"/>
</dbReference>
<evidence type="ECO:0000313" key="3">
    <source>
        <dbReference type="Proteomes" id="UP001596292"/>
    </source>
</evidence>
<keyword evidence="1" id="KW-0732">Signal</keyword>
<feature type="chain" id="PRO_5045299534" description="Right-handed parallel beta-helix repeat-containing protein" evidence="1">
    <location>
        <begin position="22"/>
        <end position="693"/>
    </location>
</feature>